<accession>A0ABY6G8J2</accession>
<feature type="domain" description="GAF" evidence="1">
    <location>
        <begin position="92"/>
        <end position="167"/>
    </location>
</feature>
<dbReference type="EMBL" id="CP106881">
    <property type="protein sequence ID" value="UYG51374.1"/>
    <property type="molecule type" value="Genomic_DNA"/>
</dbReference>
<dbReference type="InterPro" id="IPR003018">
    <property type="entry name" value="GAF"/>
</dbReference>
<reference evidence="2" key="1">
    <citation type="submission" date="2022-09" db="EMBL/GenBank/DDBJ databases">
        <title>The complete genome of Acidovorax sp. 5MLIR.</title>
        <authorList>
            <person name="Liu L."/>
            <person name="Yue J."/>
            <person name="Yang F."/>
            <person name="Yuan J."/>
            <person name="Li L."/>
        </authorList>
    </citation>
    <scope>NUCLEOTIDE SEQUENCE</scope>
    <source>
        <strain evidence="2">5MLIR</strain>
    </source>
</reference>
<sequence>MSDALLTLPASAVQALCRELPRAPGLDAAMQVIERVRQELLGDGLLTVNHVEWPAAGKQAEIIDLQRIWSSRPAEYPVAGRKRKQLTPWTRQLLLSSEIFIGEGPEALAQVFDDNRLILSMGLRSVMNVPLVGADGRCFATFNVLGPQDPWTEVEKMQIEVLAAFARVVVADCVRKL</sequence>
<name>A0ABY6G8J2_9BURK</name>
<keyword evidence="3" id="KW-1185">Reference proteome</keyword>
<dbReference type="RefSeq" id="WP_231044700.1">
    <property type="nucleotide sequence ID" value="NZ_CP106881.1"/>
</dbReference>
<evidence type="ECO:0000313" key="3">
    <source>
        <dbReference type="Proteomes" id="UP001162800"/>
    </source>
</evidence>
<dbReference type="Pfam" id="PF01590">
    <property type="entry name" value="GAF"/>
    <property type="match status" value="1"/>
</dbReference>
<proteinExistence type="predicted"/>
<protein>
    <submittedName>
        <fullName evidence="2">GAF domain-containing protein</fullName>
    </submittedName>
</protein>
<evidence type="ECO:0000313" key="2">
    <source>
        <dbReference type="EMBL" id="UYG51374.1"/>
    </source>
</evidence>
<organism evidence="2 3">
    <name type="scientific">Comamonas endophytica</name>
    <dbReference type="NCBI Taxonomy" id="2949090"/>
    <lineage>
        <taxon>Bacteria</taxon>
        <taxon>Pseudomonadati</taxon>
        <taxon>Pseudomonadota</taxon>
        <taxon>Betaproteobacteria</taxon>
        <taxon>Burkholderiales</taxon>
        <taxon>Comamonadaceae</taxon>
        <taxon>Comamonas</taxon>
    </lineage>
</organism>
<dbReference type="Proteomes" id="UP001162800">
    <property type="component" value="Chromosome"/>
</dbReference>
<evidence type="ECO:0000259" key="1">
    <source>
        <dbReference type="Pfam" id="PF01590"/>
    </source>
</evidence>
<gene>
    <name evidence="2" type="ORF">M9799_15120</name>
</gene>
<dbReference type="SUPFAM" id="SSF55781">
    <property type="entry name" value="GAF domain-like"/>
    <property type="match status" value="1"/>
</dbReference>